<dbReference type="Gene3D" id="3.30.565.10">
    <property type="entry name" value="Histidine kinase-like ATPase, C-terminal domain"/>
    <property type="match status" value="1"/>
</dbReference>
<evidence type="ECO:0000256" key="1">
    <source>
        <dbReference type="ARBA" id="ARBA00000085"/>
    </source>
</evidence>
<dbReference type="InterPro" id="IPR003661">
    <property type="entry name" value="HisK_dim/P_dom"/>
</dbReference>
<dbReference type="SUPFAM" id="SSF47384">
    <property type="entry name" value="Homodimeric domain of signal transducing histidine kinase"/>
    <property type="match status" value="1"/>
</dbReference>
<feature type="domain" description="Histidine kinase" evidence="10">
    <location>
        <begin position="916"/>
        <end position="1133"/>
    </location>
</feature>
<feature type="domain" description="Response regulatory" evidence="11">
    <location>
        <begin position="1181"/>
        <end position="1296"/>
    </location>
</feature>
<sequence>MNRRWLLLFFYFAVFHLPVSGQWNQLKFRQLGANDGLSGSLVQYIYEDNQGFMWFGTREGLCKYDGYKFTIFKRSLHNKNTINWNNVMAVQQDSNKLLWIATTEGGVNILDLNKDQFQQVNDLLPPGKEISKYLLCLFKDKNENIWIGSSESSLYVVNPSTGLYRQYNFGSSVSVITEDFSGNIWIGTVNNGIIVLDKKGNPTRSFSRKQGNGAGLTDDHIKFLFEDSKKTMWVGTYGGGLNQFDRKGGSFREINLENNRNSSVHKFLLCIEEDKTGNLWIGTENAGLQIYNPGSGTTIPYLHYDNDNTSIGSNTINCISRDSKGNMWIGTSNAGISMVSIDEVRFTHYRNFSNKNSLSNNIVNTIYEDQAHRIWIGTDGGGLNLFNPVTGNFSSFRHKPGNKSSICGNYVLSIAEDSEKNLWLGTWGDGITVFNYETNRFNHFRHDPSDPGSLSSNYAFTIFRDSRNRIWVGTYGEGLNLYDGKSGKFIRFKNDSRPRNYISSNHILSIQEDRKGNLWIGTDGGGLNKFNEADQSFSVFTTTVGSYAKGSEKLSNNSVTSIWEDGNGLLWIGTNSGLNRFDPVTRQNKTYFSENGLANDAIGAVLGDREGNLWISTNKGISKLAIQTGHFENFTTADGLQADEFKYARCMDHEGRIYFGGRNGFNVFSPDKINAIPYDPPLYFTNFQLFNKDIRVAKDKEDPSPLKSVISMTDKIVLSYKQSSFSFEFASLNYTDAGKKQYSYKLEGYDDEWQNLGTRNSLTYTNLDPGKYTLKVKGLKNDQKWSDKATQVELIITPPFWNTWAFKIGMVLLLAGCISAFFHYRINSVKKRNRQLEKKVELRTKQLSETNVYLLESNEKINQQKEHLENVNKEIVRKTDRILQQQEQILTQNQQLETTVSKLEASNNTKDRFFSILAHDLKNPIAAINGLADLLKSRLPSLNQEEISNYINNISKSSGSVHNLVMNLLDWARTQSDSLYYKPDDLNIHELVLKNIFLAQAQMTNKNIQCRVDIENTHTIYADYQMINTVIRNILSNSIKFTPASGSIVIKSEARENEIAIIISDTGVGMLPQMIENLKNASSQGSIGTAGETGTGLGLQISMDFIRVNHGSLDIESMPGKGSVFTIRLPKSLRIVNPPEAILTRQKETTEEWAPQQQQSNIPETEFQLPELQRKVLKGKRILIVDDNPDVRNYLKILLSSVFEIDEATNGQDGLKIAISSQPDLIISDLIMPVMNGIEFCQQVKNNILTSHIPLLMLTGETTEKSQVSGYEAGADIYLTKPVNSQIIFNVIYNRIKNQEKIRNKFIVTEQLIPDEIDFNKSDKEFLEKMSLFIEENLDQTDLDYKKLSEHAAMSRTVLYSKFKTLTGMGVHDFIKNLRLKKALKLLQEGRMNITQIAYEVGFATPSYFSKSFAKQYKLSPKEYVLTLKSNAENINNSINNH</sequence>
<keyword evidence="4" id="KW-0805">Transcription regulation</keyword>
<evidence type="ECO:0000256" key="3">
    <source>
        <dbReference type="ARBA" id="ARBA00022553"/>
    </source>
</evidence>
<name>A0ABR7M627_9BACT</name>
<reference evidence="12 13" key="1">
    <citation type="submission" date="2016-07" db="EMBL/GenBank/DDBJ databases">
        <title>Genome analysis of Flavihumibacter stibioxidans YS-17.</title>
        <authorList>
            <person name="Shi K."/>
            <person name="Han Y."/>
            <person name="Wang G."/>
        </authorList>
    </citation>
    <scope>NUCLEOTIDE SEQUENCE [LARGE SCALE GENOMIC DNA]</scope>
    <source>
        <strain evidence="12 13">YS-17</strain>
    </source>
</reference>
<dbReference type="PROSITE" id="PS50109">
    <property type="entry name" value="HIS_KIN"/>
    <property type="match status" value="1"/>
</dbReference>
<dbReference type="SMART" id="SM00448">
    <property type="entry name" value="REC"/>
    <property type="match status" value="1"/>
</dbReference>
<proteinExistence type="predicted"/>
<dbReference type="InterPro" id="IPR018060">
    <property type="entry name" value="HTH_AraC"/>
</dbReference>
<dbReference type="PRINTS" id="PR00344">
    <property type="entry name" value="BCTRLSENSOR"/>
</dbReference>
<evidence type="ECO:0000259" key="11">
    <source>
        <dbReference type="PROSITE" id="PS50110"/>
    </source>
</evidence>
<feature type="coiled-coil region" evidence="8">
    <location>
        <begin position="826"/>
        <end position="906"/>
    </location>
</feature>
<evidence type="ECO:0000256" key="4">
    <source>
        <dbReference type="ARBA" id="ARBA00023015"/>
    </source>
</evidence>
<dbReference type="InterPro" id="IPR003594">
    <property type="entry name" value="HATPase_dom"/>
</dbReference>
<dbReference type="SMART" id="SM00388">
    <property type="entry name" value="HisKA"/>
    <property type="match status" value="1"/>
</dbReference>
<dbReference type="PROSITE" id="PS00041">
    <property type="entry name" value="HTH_ARAC_FAMILY_1"/>
    <property type="match status" value="1"/>
</dbReference>
<dbReference type="SUPFAM" id="SSF63829">
    <property type="entry name" value="Calcium-dependent phosphotriesterase"/>
    <property type="match status" value="3"/>
</dbReference>
<accession>A0ABR7M627</accession>
<evidence type="ECO:0000259" key="10">
    <source>
        <dbReference type="PROSITE" id="PS50109"/>
    </source>
</evidence>
<dbReference type="PANTHER" id="PTHR43547:SF2">
    <property type="entry name" value="HYBRID SIGNAL TRANSDUCTION HISTIDINE KINASE C"/>
    <property type="match status" value="1"/>
</dbReference>
<gene>
    <name evidence="12" type="ORF">BC349_04900</name>
</gene>
<feature type="modified residue" description="4-aspartylphosphate" evidence="7">
    <location>
        <position position="1229"/>
    </location>
</feature>
<dbReference type="SUPFAM" id="SSF46689">
    <property type="entry name" value="Homeodomain-like"/>
    <property type="match status" value="1"/>
</dbReference>
<keyword evidence="3 7" id="KW-0597">Phosphoprotein</keyword>
<dbReference type="Gene3D" id="1.10.10.60">
    <property type="entry name" value="Homeodomain-like"/>
    <property type="match status" value="2"/>
</dbReference>
<dbReference type="InterPro" id="IPR013783">
    <property type="entry name" value="Ig-like_fold"/>
</dbReference>
<keyword evidence="8" id="KW-0175">Coiled coil</keyword>
<keyword evidence="5" id="KW-0238">DNA-binding</keyword>
<organism evidence="12 13">
    <name type="scientific">Flavihumibacter stibioxidans</name>
    <dbReference type="NCBI Taxonomy" id="1834163"/>
    <lineage>
        <taxon>Bacteria</taxon>
        <taxon>Pseudomonadati</taxon>
        <taxon>Bacteroidota</taxon>
        <taxon>Chitinophagia</taxon>
        <taxon>Chitinophagales</taxon>
        <taxon>Chitinophagaceae</taxon>
        <taxon>Flavihumibacter</taxon>
    </lineage>
</organism>
<dbReference type="SUPFAM" id="SSF52172">
    <property type="entry name" value="CheY-like"/>
    <property type="match status" value="1"/>
</dbReference>
<dbReference type="InterPro" id="IPR001789">
    <property type="entry name" value="Sig_transdc_resp-reg_receiver"/>
</dbReference>
<dbReference type="Pfam" id="PF00072">
    <property type="entry name" value="Response_reg"/>
    <property type="match status" value="1"/>
</dbReference>
<dbReference type="InterPro" id="IPR004358">
    <property type="entry name" value="Sig_transdc_His_kin-like_C"/>
</dbReference>
<comment type="catalytic activity">
    <reaction evidence="1">
        <text>ATP + protein L-histidine = ADP + protein N-phospho-L-histidine.</text>
        <dbReference type="EC" id="2.7.13.3"/>
    </reaction>
</comment>
<dbReference type="Pfam" id="PF00512">
    <property type="entry name" value="HisKA"/>
    <property type="match status" value="1"/>
</dbReference>
<evidence type="ECO:0000313" key="12">
    <source>
        <dbReference type="EMBL" id="MBC6490289.1"/>
    </source>
</evidence>
<dbReference type="Pfam" id="PF12833">
    <property type="entry name" value="HTH_18"/>
    <property type="match status" value="1"/>
</dbReference>
<keyword evidence="6" id="KW-0804">Transcription</keyword>
<dbReference type="InterPro" id="IPR015943">
    <property type="entry name" value="WD40/YVTN_repeat-like_dom_sf"/>
</dbReference>
<dbReference type="RefSeq" id="WP_187255606.1">
    <property type="nucleotide sequence ID" value="NZ_JBHULF010000006.1"/>
</dbReference>
<dbReference type="InterPro" id="IPR011123">
    <property type="entry name" value="Y_Y_Y"/>
</dbReference>
<dbReference type="EC" id="2.7.13.3" evidence="2"/>
<evidence type="ECO:0000259" key="9">
    <source>
        <dbReference type="PROSITE" id="PS01124"/>
    </source>
</evidence>
<dbReference type="SMART" id="SM00342">
    <property type="entry name" value="HTH_ARAC"/>
    <property type="match status" value="1"/>
</dbReference>
<dbReference type="InterPro" id="IPR011006">
    <property type="entry name" value="CheY-like_superfamily"/>
</dbReference>
<feature type="domain" description="HTH araC/xylS-type" evidence="9">
    <location>
        <begin position="1328"/>
        <end position="1427"/>
    </location>
</feature>
<dbReference type="InterPro" id="IPR018062">
    <property type="entry name" value="HTH_AraC-typ_CS"/>
</dbReference>
<dbReference type="Gene3D" id="3.40.50.2300">
    <property type="match status" value="1"/>
</dbReference>
<dbReference type="Gene3D" id="1.10.287.130">
    <property type="match status" value="1"/>
</dbReference>
<dbReference type="InterPro" id="IPR036097">
    <property type="entry name" value="HisK_dim/P_sf"/>
</dbReference>
<dbReference type="InterPro" id="IPR011110">
    <property type="entry name" value="Reg_prop"/>
</dbReference>
<dbReference type="InterPro" id="IPR009057">
    <property type="entry name" value="Homeodomain-like_sf"/>
</dbReference>
<protein>
    <recommendedName>
        <fullName evidence="2">histidine kinase</fullName>
        <ecNumber evidence="2">2.7.13.3</ecNumber>
    </recommendedName>
</protein>
<dbReference type="Proteomes" id="UP000765802">
    <property type="component" value="Unassembled WGS sequence"/>
</dbReference>
<keyword evidence="13" id="KW-1185">Reference proteome</keyword>
<evidence type="ECO:0000256" key="7">
    <source>
        <dbReference type="PROSITE-ProRule" id="PRU00169"/>
    </source>
</evidence>
<evidence type="ECO:0000256" key="8">
    <source>
        <dbReference type="SAM" id="Coils"/>
    </source>
</evidence>
<dbReference type="Gene3D" id="2.60.40.10">
    <property type="entry name" value="Immunoglobulins"/>
    <property type="match status" value="1"/>
</dbReference>
<evidence type="ECO:0000256" key="2">
    <source>
        <dbReference type="ARBA" id="ARBA00012438"/>
    </source>
</evidence>
<evidence type="ECO:0000313" key="13">
    <source>
        <dbReference type="Proteomes" id="UP000765802"/>
    </source>
</evidence>
<dbReference type="PANTHER" id="PTHR43547">
    <property type="entry name" value="TWO-COMPONENT HISTIDINE KINASE"/>
    <property type="match status" value="1"/>
</dbReference>
<dbReference type="InterPro" id="IPR036890">
    <property type="entry name" value="HATPase_C_sf"/>
</dbReference>
<evidence type="ECO:0000256" key="6">
    <source>
        <dbReference type="ARBA" id="ARBA00023163"/>
    </source>
</evidence>
<dbReference type="PROSITE" id="PS50110">
    <property type="entry name" value="RESPONSE_REGULATORY"/>
    <property type="match status" value="1"/>
</dbReference>
<dbReference type="Pfam" id="PF02518">
    <property type="entry name" value="HATPase_c"/>
    <property type="match status" value="1"/>
</dbReference>
<dbReference type="EMBL" id="MBUA01000001">
    <property type="protein sequence ID" value="MBC6490289.1"/>
    <property type="molecule type" value="Genomic_DNA"/>
</dbReference>
<dbReference type="CDD" id="cd00082">
    <property type="entry name" value="HisKA"/>
    <property type="match status" value="1"/>
</dbReference>
<dbReference type="InterPro" id="IPR005467">
    <property type="entry name" value="His_kinase_dom"/>
</dbReference>
<comment type="caution">
    <text evidence="12">The sequence shown here is derived from an EMBL/GenBank/DDBJ whole genome shotgun (WGS) entry which is preliminary data.</text>
</comment>
<dbReference type="PROSITE" id="PS01124">
    <property type="entry name" value="HTH_ARAC_FAMILY_2"/>
    <property type="match status" value="1"/>
</dbReference>
<dbReference type="SMART" id="SM00387">
    <property type="entry name" value="HATPase_c"/>
    <property type="match status" value="1"/>
</dbReference>
<dbReference type="Gene3D" id="2.130.10.10">
    <property type="entry name" value="YVTN repeat-like/Quinoprotein amine dehydrogenase"/>
    <property type="match status" value="2"/>
</dbReference>
<dbReference type="Pfam" id="PF07494">
    <property type="entry name" value="Reg_prop"/>
    <property type="match status" value="9"/>
</dbReference>
<dbReference type="SUPFAM" id="SSF55874">
    <property type="entry name" value="ATPase domain of HSP90 chaperone/DNA topoisomerase II/histidine kinase"/>
    <property type="match status" value="1"/>
</dbReference>
<evidence type="ECO:0000256" key="5">
    <source>
        <dbReference type="ARBA" id="ARBA00023125"/>
    </source>
</evidence>
<dbReference type="Pfam" id="PF07495">
    <property type="entry name" value="Y_Y_Y"/>
    <property type="match status" value="1"/>
</dbReference>